<evidence type="ECO:0000313" key="2">
    <source>
        <dbReference type="EMBL" id="KRG63694.1"/>
    </source>
</evidence>
<reference evidence="2 3" key="1">
    <citation type="submission" date="2015-05" db="EMBL/GenBank/DDBJ databases">
        <title>Genome sequencing and analysis of members of genus Stenotrophomonas.</title>
        <authorList>
            <person name="Patil P.P."/>
            <person name="Midha S."/>
            <person name="Patil P.B."/>
        </authorList>
    </citation>
    <scope>NUCLEOTIDE SEQUENCE [LARGE SCALE GENOMIC DNA]</scope>
    <source>
        <strain evidence="2 3">DSM 18929</strain>
    </source>
</reference>
<dbReference type="EMBL" id="LDJI01000020">
    <property type="protein sequence ID" value="KRG63694.1"/>
    <property type="molecule type" value="Genomic_DNA"/>
</dbReference>
<proteinExistence type="predicted"/>
<keyword evidence="3" id="KW-1185">Reference proteome</keyword>
<dbReference type="OrthoDB" id="5981244at2"/>
<organism evidence="2 3">
    <name type="scientific">Stenotrophomonas humi</name>
    <dbReference type="NCBI Taxonomy" id="405444"/>
    <lineage>
        <taxon>Bacteria</taxon>
        <taxon>Pseudomonadati</taxon>
        <taxon>Pseudomonadota</taxon>
        <taxon>Gammaproteobacteria</taxon>
        <taxon>Lysobacterales</taxon>
        <taxon>Lysobacteraceae</taxon>
        <taxon>Stenotrophomonas</taxon>
    </lineage>
</organism>
<name>A0A0R0CBS8_9GAMM</name>
<evidence type="ECO:0000313" key="3">
    <source>
        <dbReference type="Proteomes" id="UP000050864"/>
    </source>
</evidence>
<gene>
    <name evidence="2" type="ORF">ABB26_10760</name>
</gene>
<dbReference type="PATRIC" id="fig|405444.3.peg.1234"/>
<feature type="signal peptide" evidence="1">
    <location>
        <begin position="1"/>
        <end position="23"/>
    </location>
</feature>
<accession>A0A0R0CBS8</accession>
<feature type="chain" id="PRO_5006393903" evidence="1">
    <location>
        <begin position="24"/>
        <end position="338"/>
    </location>
</feature>
<keyword evidence="1" id="KW-0732">Signal</keyword>
<dbReference type="Proteomes" id="UP000050864">
    <property type="component" value="Unassembled WGS sequence"/>
</dbReference>
<dbReference type="AlphaFoldDB" id="A0A0R0CBS8"/>
<protein>
    <submittedName>
        <fullName evidence="2">Uncharacterized protein</fullName>
    </submittedName>
</protein>
<sequence>MKGSKAFVLLFGALLCASGTVSGSNANAPVAQSGEVDFHTPLLQRARELAATGKPLELFVASRLALPTELSAAARGSAAPSQSEAWMEQAIRVGSDQPVIARAAVSRCIEGGRCDIPVAIQTLRTREADDVVAQLLLWRMAVAQGDAQEAARAWTRATQANRFVDEYAEGLGLLDRMTQGMQLPADAAEPAIDPDTPRQIMVYALAASWIPVLTPFHRECPATEGGERKEGCLHLAAMMADSSSALFSSFGISKLGGYAEDETARKRWQERKRQLYWTIERAMALQEEGSNGLPADSQDYMRWISESGELPAMRRLLAVHGVAALPPDDWQPSVMGWK</sequence>
<comment type="caution">
    <text evidence="2">The sequence shown here is derived from an EMBL/GenBank/DDBJ whole genome shotgun (WGS) entry which is preliminary data.</text>
</comment>
<evidence type="ECO:0000256" key="1">
    <source>
        <dbReference type="SAM" id="SignalP"/>
    </source>
</evidence>